<feature type="region of interest" description="Disordered" evidence="5">
    <location>
        <begin position="185"/>
        <end position="247"/>
    </location>
</feature>
<dbReference type="CDD" id="cd16574">
    <property type="entry name" value="RING-HC_Topors"/>
    <property type="match status" value="1"/>
</dbReference>
<keyword evidence="1" id="KW-0479">Metal-binding</keyword>
<proteinExistence type="predicted"/>
<dbReference type="KEGG" id="egu:105057609"/>
<dbReference type="InterPro" id="IPR013083">
    <property type="entry name" value="Znf_RING/FYVE/PHD"/>
</dbReference>
<dbReference type="AlphaFoldDB" id="A0A6I9S7P8"/>
<keyword evidence="2 4" id="KW-0863">Zinc-finger</keyword>
<dbReference type="InterPro" id="IPR058746">
    <property type="entry name" value="Znf_RING-type_Topors"/>
</dbReference>
<dbReference type="PROSITE" id="PS00518">
    <property type="entry name" value="ZF_RING_1"/>
    <property type="match status" value="1"/>
</dbReference>
<evidence type="ECO:0000313" key="8">
    <source>
        <dbReference type="RefSeq" id="XP_010938563.1"/>
    </source>
</evidence>
<dbReference type="SUPFAM" id="SSF57850">
    <property type="entry name" value="RING/U-box"/>
    <property type="match status" value="1"/>
</dbReference>
<feature type="domain" description="RING-type" evidence="6">
    <location>
        <begin position="39"/>
        <end position="82"/>
    </location>
</feature>
<dbReference type="InterPro" id="IPR017907">
    <property type="entry name" value="Znf_RING_CS"/>
</dbReference>
<dbReference type="OrthoDB" id="1935339at2759"/>
<dbReference type="PROSITE" id="PS50089">
    <property type="entry name" value="ZF_RING_2"/>
    <property type="match status" value="1"/>
</dbReference>
<name>A0A6I9S7P8_ELAGV</name>
<dbReference type="GO" id="GO:0008270">
    <property type="term" value="F:zinc ion binding"/>
    <property type="evidence" value="ECO:0007669"/>
    <property type="project" value="UniProtKB-KW"/>
</dbReference>
<dbReference type="GeneID" id="105057609"/>
<dbReference type="InParanoid" id="A0A6I9S7P8"/>
<dbReference type="Gene3D" id="3.30.40.10">
    <property type="entry name" value="Zinc/RING finger domain, C3HC4 (zinc finger)"/>
    <property type="match status" value="1"/>
</dbReference>
<reference evidence="8" key="1">
    <citation type="submission" date="2025-08" db="UniProtKB">
        <authorList>
            <consortium name="RefSeq"/>
        </authorList>
    </citation>
    <scope>IDENTIFICATION</scope>
</reference>
<dbReference type="RefSeq" id="XP_010938563.1">
    <property type="nucleotide sequence ID" value="XM_010940261.3"/>
</dbReference>
<evidence type="ECO:0000259" key="6">
    <source>
        <dbReference type="PROSITE" id="PS50089"/>
    </source>
</evidence>
<protein>
    <submittedName>
        <fullName evidence="8">Uncharacterized protein LOC105057609</fullName>
    </submittedName>
</protein>
<dbReference type="PANTHER" id="PTHR47361:SF4">
    <property type="entry name" value="RING_U-BOX SUPERFAMILY PROTEIN"/>
    <property type="match status" value="1"/>
</dbReference>
<evidence type="ECO:0000256" key="5">
    <source>
        <dbReference type="SAM" id="MobiDB-lite"/>
    </source>
</evidence>
<evidence type="ECO:0000256" key="2">
    <source>
        <dbReference type="ARBA" id="ARBA00022771"/>
    </source>
</evidence>
<gene>
    <name evidence="8" type="primary">LOC105057609</name>
</gene>
<evidence type="ECO:0000313" key="7">
    <source>
        <dbReference type="Proteomes" id="UP000504607"/>
    </source>
</evidence>
<dbReference type="PANTHER" id="PTHR47361">
    <property type="entry name" value="RING/U-BOX SUPERFAMILY PROTEIN"/>
    <property type="match status" value="1"/>
</dbReference>
<dbReference type="Pfam" id="PF13639">
    <property type="entry name" value="zf-RING_2"/>
    <property type="match status" value="1"/>
</dbReference>
<evidence type="ECO:0000256" key="3">
    <source>
        <dbReference type="ARBA" id="ARBA00022833"/>
    </source>
</evidence>
<keyword evidence="7" id="KW-1185">Reference proteome</keyword>
<feature type="compositionally biased region" description="Basic residues" evidence="5">
    <location>
        <begin position="237"/>
        <end position="247"/>
    </location>
</feature>
<organism evidence="7 8">
    <name type="scientific">Elaeis guineensis var. tenera</name>
    <name type="common">Oil palm</name>
    <dbReference type="NCBI Taxonomy" id="51953"/>
    <lineage>
        <taxon>Eukaryota</taxon>
        <taxon>Viridiplantae</taxon>
        <taxon>Streptophyta</taxon>
        <taxon>Embryophyta</taxon>
        <taxon>Tracheophyta</taxon>
        <taxon>Spermatophyta</taxon>
        <taxon>Magnoliopsida</taxon>
        <taxon>Liliopsida</taxon>
        <taxon>Arecaceae</taxon>
        <taxon>Arecoideae</taxon>
        <taxon>Cocoseae</taxon>
        <taxon>Elaeidinae</taxon>
        <taxon>Elaeis</taxon>
    </lineage>
</organism>
<dbReference type="InterPro" id="IPR001841">
    <property type="entry name" value="Znf_RING"/>
</dbReference>
<evidence type="ECO:0000256" key="1">
    <source>
        <dbReference type="ARBA" id="ARBA00022723"/>
    </source>
</evidence>
<dbReference type="SMART" id="SM00184">
    <property type="entry name" value="RING"/>
    <property type="match status" value="1"/>
</dbReference>
<accession>A0A6I9S7P8</accession>
<sequence>MEDQREIALLSRSLEEVGVDAKAVEGADSCGSAADFGVCAICLEKIVLQEMALVKGCEHAYCVTCILRWAAYKQKPSCPQCKHPFESLNVHRSLDGCIHDYMFEESVCLLLRAAWFVPLTVEAQEEASEELEDYTQYYNDQDYADDDNDDDGDELDESYYISSSSSIRIGNRRWGDNGYVRAGRKEARPVGQRSFDDSGAGPSQCPKKKESSKVVTGRRAKRALKREAADKAAAAKHQQHLQRLGRK</sequence>
<dbReference type="Proteomes" id="UP000504607">
    <property type="component" value="Chromosome 14"/>
</dbReference>
<dbReference type="FunCoup" id="A0A6I9S7P8">
    <property type="interactions" value="1726"/>
</dbReference>
<keyword evidence="3" id="KW-0862">Zinc</keyword>
<evidence type="ECO:0000256" key="4">
    <source>
        <dbReference type="PROSITE-ProRule" id="PRU00175"/>
    </source>
</evidence>